<organism evidence="7 8">
    <name type="scientific">Lactococcus cremoris subsp. cremoris TIFN3</name>
    <dbReference type="NCBI Taxonomy" id="1234873"/>
    <lineage>
        <taxon>Bacteria</taxon>
        <taxon>Bacillati</taxon>
        <taxon>Bacillota</taxon>
        <taxon>Bacilli</taxon>
        <taxon>Lactobacillales</taxon>
        <taxon>Streptococcaceae</taxon>
        <taxon>Lactococcus</taxon>
        <taxon>Lactococcus cremoris subsp. cremoris</taxon>
    </lineage>
</organism>
<dbReference type="PROSITE" id="PS50926">
    <property type="entry name" value="TRAM"/>
    <property type="match status" value="1"/>
</dbReference>
<evidence type="ECO:0000256" key="2">
    <source>
        <dbReference type="ARBA" id="ARBA00022679"/>
    </source>
</evidence>
<dbReference type="SUPFAM" id="SSF53335">
    <property type="entry name" value="S-adenosyl-L-methionine-dependent methyltransferases"/>
    <property type="match status" value="1"/>
</dbReference>
<feature type="binding site" evidence="4">
    <location>
        <position position="396"/>
    </location>
    <ligand>
        <name>S-adenosyl-L-methionine</name>
        <dbReference type="ChEBI" id="CHEBI:59789"/>
    </ligand>
</feature>
<dbReference type="Proteomes" id="UP000015664">
    <property type="component" value="Unassembled WGS sequence"/>
</dbReference>
<evidence type="ECO:0000313" key="8">
    <source>
        <dbReference type="Proteomes" id="UP000015664"/>
    </source>
</evidence>
<dbReference type="Gene3D" id="2.40.50.1070">
    <property type="match status" value="1"/>
</dbReference>
<dbReference type="FunFam" id="3.40.50.150:FF:000009">
    <property type="entry name" value="23S rRNA (Uracil(1939)-C(5))-methyltransferase RlmD"/>
    <property type="match status" value="1"/>
</dbReference>
<dbReference type="NCBIfam" id="TIGR00479">
    <property type="entry name" value="rumA"/>
    <property type="match status" value="1"/>
</dbReference>
<sequence>MNLIEILCYNMDMTNFKKNDIFEAEVLDLTHEGQGVVKVDSYPFFVDNALPGERIKMRVLKVGKSFGFGRVDEFISQSEHRTTQLNLDYLRTGIADFGHLTYNEQVKFKQKQVVDILRKTAGKEDFPVSPVIESIKTIKYRNKAQIPIQMVNGILTTGFYRKNSHSLIPVEDFYIQHPEIDAVVLFLRDEFRKINLQAYDEKTRKGWLRNIVVRRGFHTSEMMVSLVVTSKKLPENVDLVIDKLVEHFTNIKSVQLNINNGTGSFILGKEFVLLYGKDFITDLMLDKTYQISAPAFYQVNTPQAEKLYETAFEFAELKPGDIVIDAYSGIGTIGISMADRVAEVYGMEVVPAAVENAKRNAQLNELENTHYEVGTAEKIMPKWLDEGIKPDVIFVDPPRKGLDETFIKSATATNPRRIVYISCNPATFARDVVRFENEGYILDKVQPVDLFPQTHHIELVARFNKK</sequence>
<evidence type="ECO:0000259" key="6">
    <source>
        <dbReference type="PROSITE" id="PS50926"/>
    </source>
</evidence>
<accession>T0VB28</accession>
<feature type="binding site" evidence="4">
    <location>
        <position position="348"/>
    </location>
    <ligand>
        <name>S-adenosyl-L-methionine</name>
        <dbReference type="ChEBI" id="CHEBI:59789"/>
    </ligand>
</feature>
<dbReference type="InterPro" id="IPR030390">
    <property type="entry name" value="MeTrfase_TrmA_AS"/>
</dbReference>
<dbReference type="PATRIC" id="fig|1234873.3.peg.916"/>
<dbReference type="InterPro" id="IPR012340">
    <property type="entry name" value="NA-bd_OB-fold"/>
</dbReference>
<dbReference type="InterPro" id="IPR002792">
    <property type="entry name" value="TRAM_dom"/>
</dbReference>
<dbReference type="PROSITE" id="PS51687">
    <property type="entry name" value="SAM_MT_RNA_M5U"/>
    <property type="match status" value="1"/>
</dbReference>
<feature type="domain" description="TRAM" evidence="6">
    <location>
        <begin position="15"/>
        <end position="73"/>
    </location>
</feature>
<dbReference type="GO" id="GO:0070041">
    <property type="term" value="F:rRNA (uridine-C5-)-methyltransferase activity"/>
    <property type="evidence" value="ECO:0007669"/>
    <property type="project" value="TreeGrafter"/>
</dbReference>
<gene>
    <name evidence="7" type="ORF">LLT3_05955</name>
</gene>
<name>T0VB28_LACLC</name>
<keyword evidence="3 4" id="KW-0949">S-adenosyl-L-methionine</keyword>
<evidence type="ECO:0000256" key="1">
    <source>
        <dbReference type="ARBA" id="ARBA00022603"/>
    </source>
</evidence>
<dbReference type="PROSITE" id="PS01231">
    <property type="entry name" value="TRMA_2"/>
    <property type="match status" value="1"/>
</dbReference>
<evidence type="ECO:0000256" key="5">
    <source>
        <dbReference type="PROSITE-ProRule" id="PRU10015"/>
    </source>
</evidence>
<reference evidence="7 8" key="1">
    <citation type="journal article" date="2013" name="ISME J.">
        <title>Multifactorial diversity sustains microbial community stability.</title>
        <authorList>
            <person name="Erkus O."/>
            <person name="de Jager V.C."/>
            <person name="Spus M."/>
            <person name="van Alen-Boerrigter I.J."/>
            <person name="van Rijswijck I.M."/>
            <person name="Hazelwood L."/>
            <person name="Janssen P.W."/>
            <person name="van Hijum S.A."/>
            <person name="Kleerebezem M."/>
            <person name="Smid E.J."/>
        </authorList>
    </citation>
    <scope>NUCLEOTIDE SEQUENCE [LARGE SCALE GENOMIC DNA]</scope>
    <source>
        <strain evidence="7 8">TIFN3</strain>
    </source>
</reference>
<dbReference type="InterPro" id="IPR030391">
    <property type="entry name" value="MeTrfase_TrmA_CS"/>
</dbReference>
<feature type="active site" evidence="5">
    <location>
        <position position="423"/>
    </location>
</feature>
<comment type="similarity">
    <text evidence="4">Belongs to the class I-like SAM-binding methyltransferase superfamily. RNA M5U methyltransferase family.</text>
</comment>
<dbReference type="EMBL" id="ATBE01000169">
    <property type="protein sequence ID" value="EQC95490.1"/>
    <property type="molecule type" value="Genomic_DNA"/>
</dbReference>
<evidence type="ECO:0000256" key="3">
    <source>
        <dbReference type="ARBA" id="ARBA00022691"/>
    </source>
</evidence>
<dbReference type="SUPFAM" id="SSF50249">
    <property type="entry name" value="Nucleic acid-binding proteins"/>
    <property type="match status" value="1"/>
</dbReference>
<feature type="binding site" evidence="4">
    <location>
        <position position="298"/>
    </location>
    <ligand>
        <name>S-adenosyl-L-methionine</name>
        <dbReference type="ChEBI" id="CHEBI:59789"/>
    </ligand>
</feature>
<dbReference type="FunFam" id="2.40.50.1070:FF:000003">
    <property type="entry name" value="23S rRNA (Uracil-5-)-methyltransferase RumA"/>
    <property type="match status" value="1"/>
</dbReference>
<dbReference type="PANTHER" id="PTHR11061">
    <property type="entry name" value="RNA M5U METHYLTRANSFERASE"/>
    <property type="match status" value="1"/>
</dbReference>
<protein>
    <submittedName>
        <fullName evidence="7">RNA methyltransferase</fullName>
    </submittedName>
</protein>
<keyword evidence="2 4" id="KW-0808">Transferase</keyword>
<feature type="active site" description="Nucleophile" evidence="4">
    <location>
        <position position="423"/>
    </location>
</feature>
<feature type="binding site" evidence="4">
    <location>
        <position position="327"/>
    </location>
    <ligand>
        <name>S-adenosyl-L-methionine</name>
        <dbReference type="ChEBI" id="CHEBI:59789"/>
    </ligand>
</feature>
<keyword evidence="1 4" id="KW-0489">Methyltransferase</keyword>
<evidence type="ECO:0000256" key="4">
    <source>
        <dbReference type="PROSITE-ProRule" id="PRU01024"/>
    </source>
</evidence>
<proteinExistence type="inferred from homology"/>
<dbReference type="GO" id="GO:0070475">
    <property type="term" value="P:rRNA base methylation"/>
    <property type="evidence" value="ECO:0007669"/>
    <property type="project" value="TreeGrafter"/>
</dbReference>
<dbReference type="PANTHER" id="PTHR11061:SF30">
    <property type="entry name" value="TRNA (URACIL(54)-C(5))-METHYLTRANSFERASE"/>
    <property type="match status" value="1"/>
</dbReference>
<dbReference type="InterPro" id="IPR029063">
    <property type="entry name" value="SAM-dependent_MTases_sf"/>
</dbReference>
<dbReference type="CDD" id="cd02440">
    <property type="entry name" value="AdoMet_MTases"/>
    <property type="match status" value="1"/>
</dbReference>
<evidence type="ECO:0000313" key="7">
    <source>
        <dbReference type="EMBL" id="EQC95490.1"/>
    </source>
</evidence>
<dbReference type="AlphaFoldDB" id="T0VB28"/>
<dbReference type="InterPro" id="IPR010280">
    <property type="entry name" value="U5_MeTrfase_fam"/>
</dbReference>
<dbReference type="Gene3D" id="3.40.50.150">
    <property type="entry name" value="Vaccinia Virus protein VP39"/>
    <property type="match status" value="1"/>
</dbReference>
<comment type="caution">
    <text evidence="7">The sequence shown here is derived from an EMBL/GenBank/DDBJ whole genome shotgun (WGS) entry which is preliminary data.</text>
</comment>
<dbReference type="PROSITE" id="PS01230">
    <property type="entry name" value="TRMA_1"/>
    <property type="match status" value="1"/>
</dbReference>
<dbReference type="Pfam" id="PF05958">
    <property type="entry name" value="tRNA_U5-meth_tr"/>
    <property type="match status" value="1"/>
</dbReference>
<dbReference type="Gene3D" id="2.40.50.140">
    <property type="entry name" value="Nucleic acid-binding proteins"/>
    <property type="match status" value="1"/>
</dbReference>
<dbReference type="Pfam" id="PF01938">
    <property type="entry name" value="TRAM"/>
    <property type="match status" value="1"/>
</dbReference>